<reference evidence="3 4" key="1">
    <citation type="submission" date="2018-11" db="EMBL/GenBank/DDBJ databases">
        <title>Complete genome sequencing of the Actinobacteria Serinibacter sp. K3-2.</title>
        <authorList>
            <person name="Rakitin A.L."/>
            <person name="Beletsky A.V."/>
            <person name="Mardanov A.V."/>
            <person name="Ravin N.V."/>
            <person name="Gromova A.S."/>
            <person name="Filippova S.N."/>
            <person name="Gal'Chenko V.F."/>
        </authorList>
    </citation>
    <scope>NUCLEOTIDE SEQUENCE [LARGE SCALE GENOMIC DNA]</scope>
    <source>
        <strain evidence="3 4">K3-2</strain>
    </source>
</reference>
<feature type="transmembrane region" description="Helical" evidence="2">
    <location>
        <begin position="398"/>
        <end position="418"/>
    </location>
</feature>
<name>A0A4Z1E6Z4_9MICO</name>
<dbReference type="InterPro" id="IPR045931">
    <property type="entry name" value="DUF6350"/>
</dbReference>
<keyword evidence="4" id="KW-1185">Reference proteome</keyword>
<feature type="transmembrane region" description="Helical" evidence="2">
    <location>
        <begin position="197"/>
        <end position="217"/>
    </location>
</feature>
<feature type="transmembrane region" description="Helical" evidence="2">
    <location>
        <begin position="166"/>
        <end position="185"/>
    </location>
</feature>
<dbReference type="Pfam" id="PF19877">
    <property type="entry name" value="DUF6350"/>
    <property type="match status" value="1"/>
</dbReference>
<evidence type="ECO:0000256" key="1">
    <source>
        <dbReference type="SAM" id="MobiDB-lite"/>
    </source>
</evidence>
<feature type="transmembrane region" description="Helical" evidence="2">
    <location>
        <begin position="267"/>
        <end position="286"/>
    </location>
</feature>
<keyword evidence="2" id="KW-0812">Transmembrane</keyword>
<feature type="transmembrane region" description="Helical" evidence="2">
    <location>
        <begin position="307"/>
        <end position="329"/>
    </location>
</feature>
<feature type="region of interest" description="Disordered" evidence="1">
    <location>
        <begin position="1"/>
        <end position="78"/>
    </location>
</feature>
<sequence>MARPPAPRLTPRPVAAPARDRAGRDATPADARDTDAYERYDAADDGFDDESDDDDDAGDTQALAIRSPGGSSEYGAPRRWTVLEPAARAREGVLRPQLVRALRAGLESVIISWLLVTVPVIAAYVATVASPTLGEASWLDAARSGSAGWLLGLGQEMPVVAADGTATAVTLAPLALTLLTAGLLAGSVRRARLTHPAAFLVAALAAAAAVGGAYSLAEASVSARAGITTAVVVAMSVTVGAWRSGALPALPEHAVVTALADGARSGLRASLALVALGVATVLLLLLTRASDVLEVQRALGPDALSTVVLVVGQLLALPTFAVWALSWWLGPGFSIGLVDVVPAGVTDGPLPVIPILAAIPESGGGPGAAAVVLPVLVLTLALTGVVRRTAGDLRRLILTLAAATVTTTALLTVLAGLSGGADGATVGPLAAVGTSAPAVALAAGVTTALASVLAWLLVTGARRLDLPARYPVLREVAAAWRRVRARVATSPLGRRLSRG</sequence>
<comment type="caution">
    <text evidence="3">The sequence shown here is derived from an EMBL/GenBank/DDBJ whole genome shotgun (WGS) entry which is preliminary data.</text>
</comment>
<evidence type="ECO:0000313" key="4">
    <source>
        <dbReference type="Proteomes" id="UP000297318"/>
    </source>
</evidence>
<gene>
    <name evidence="3" type="ORF">SERN_0435</name>
</gene>
<dbReference type="RefSeq" id="WP_135848476.1">
    <property type="nucleotide sequence ID" value="NZ_RHPJ01000001.1"/>
</dbReference>
<organism evidence="3 4">
    <name type="scientific">Serinibacter arcticus</name>
    <dbReference type="NCBI Taxonomy" id="1655435"/>
    <lineage>
        <taxon>Bacteria</taxon>
        <taxon>Bacillati</taxon>
        <taxon>Actinomycetota</taxon>
        <taxon>Actinomycetes</taxon>
        <taxon>Micrococcales</taxon>
        <taxon>Beutenbergiaceae</taxon>
        <taxon>Serinibacter</taxon>
    </lineage>
</organism>
<evidence type="ECO:0000256" key="2">
    <source>
        <dbReference type="SAM" id="Phobius"/>
    </source>
</evidence>
<feature type="transmembrane region" description="Helical" evidence="2">
    <location>
        <begin position="104"/>
        <end position="126"/>
    </location>
</feature>
<keyword evidence="2" id="KW-0472">Membrane</keyword>
<dbReference type="OrthoDB" id="3742900at2"/>
<dbReference type="AlphaFoldDB" id="A0A4Z1E6Z4"/>
<accession>A0A4Z1E6Z4</accession>
<feature type="compositionally biased region" description="Pro residues" evidence="1">
    <location>
        <begin position="1"/>
        <end position="10"/>
    </location>
</feature>
<feature type="transmembrane region" description="Helical" evidence="2">
    <location>
        <begin position="438"/>
        <end position="458"/>
    </location>
</feature>
<evidence type="ECO:0000313" key="3">
    <source>
        <dbReference type="EMBL" id="TGO06243.1"/>
    </source>
</evidence>
<feature type="compositionally biased region" description="Basic and acidic residues" evidence="1">
    <location>
        <begin position="30"/>
        <end position="42"/>
    </location>
</feature>
<feature type="compositionally biased region" description="Acidic residues" evidence="1">
    <location>
        <begin position="43"/>
        <end position="58"/>
    </location>
</feature>
<protein>
    <submittedName>
        <fullName evidence="3">Putative integral membrane protein</fullName>
    </submittedName>
</protein>
<dbReference type="EMBL" id="RHPJ01000001">
    <property type="protein sequence ID" value="TGO06243.1"/>
    <property type="molecule type" value="Genomic_DNA"/>
</dbReference>
<feature type="transmembrane region" description="Helical" evidence="2">
    <location>
        <begin position="367"/>
        <end position="386"/>
    </location>
</feature>
<keyword evidence="2" id="KW-1133">Transmembrane helix</keyword>
<dbReference type="Proteomes" id="UP000297318">
    <property type="component" value="Unassembled WGS sequence"/>
</dbReference>
<proteinExistence type="predicted"/>